<dbReference type="Gene3D" id="3.90.650.10">
    <property type="entry name" value="PurM-like C-terminal domain"/>
    <property type="match status" value="2"/>
</dbReference>
<keyword evidence="3 10" id="KW-0436">Ligase</keyword>
<dbReference type="HAMAP" id="MF_00419">
    <property type="entry name" value="PurL_1"/>
    <property type="match status" value="1"/>
</dbReference>
<feature type="binding site" evidence="10">
    <location>
        <begin position="310"/>
        <end position="321"/>
    </location>
    <ligand>
        <name>ATP</name>
        <dbReference type="ChEBI" id="CHEBI:30616"/>
    </ligand>
</feature>
<keyword evidence="4 10" id="KW-0479">Metal-binding</keyword>
<dbReference type="SUPFAM" id="SSF109736">
    <property type="entry name" value="FGAM synthase PurL, linker domain"/>
    <property type="match status" value="1"/>
</dbReference>
<comment type="caution">
    <text evidence="10">Lacks conserved residue(s) required for the propagation of feature annotation.</text>
</comment>
<dbReference type="Pfam" id="PF18076">
    <property type="entry name" value="FGAR-AT_N"/>
    <property type="match status" value="1"/>
</dbReference>
<dbReference type="InterPro" id="IPR010073">
    <property type="entry name" value="PurL_large"/>
</dbReference>
<dbReference type="PANTHER" id="PTHR10099:SF1">
    <property type="entry name" value="PHOSPHORIBOSYLFORMYLGLYCINAMIDINE SYNTHASE"/>
    <property type="match status" value="1"/>
</dbReference>
<comment type="subunit">
    <text evidence="10">Monomer.</text>
</comment>
<dbReference type="InterPro" id="IPR036604">
    <property type="entry name" value="PurS-like_sf"/>
</dbReference>
<dbReference type="CDD" id="cd02203">
    <property type="entry name" value="PurL_repeat1"/>
    <property type="match status" value="1"/>
</dbReference>
<dbReference type="EC" id="6.3.5.3" evidence="10"/>
<dbReference type="PROSITE" id="PS51273">
    <property type="entry name" value="GATASE_TYPE_1"/>
    <property type="match status" value="1"/>
</dbReference>
<feature type="domain" description="PurM-like C-terminal" evidence="12">
    <location>
        <begin position="833"/>
        <end position="1012"/>
    </location>
</feature>
<feature type="active site" evidence="10">
    <location>
        <position position="1336"/>
    </location>
</feature>
<dbReference type="Pfam" id="PF18072">
    <property type="entry name" value="FGAR-AT_linker"/>
    <property type="match status" value="1"/>
</dbReference>
<keyword evidence="9 10" id="KW-0315">Glutamine amidotransferase</keyword>
<keyword evidence="8 10" id="KW-0460">Magnesium</keyword>
<evidence type="ECO:0000259" key="12">
    <source>
        <dbReference type="Pfam" id="PF02769"/>
    </source>
</evidence>
<dbReference type="Pfam" id="PF02769">
    <property type="entry name" value="AIRS_C"/>
    <property type="match status" value="2"/>
</dbReference>
<dbReference type="InterPro" id="IPR055181">
    <property type="entry name" value="FGAR-AT_PurM_N-like"/>
</dbReference>
<evidence type="ECO:0000256" key="4">
    <source>
        <dbReference type="ARBA" id="ARBA00022723"/>
    </source>
</evidence>
<feature type="domain" description="FGAR-AT PurM N-terminal-like" evidence="15">
    <location>
        <begin position="646"/>
        <end position="805"/>
    </location>
</feature>
<evidence type="ECO:0000313" key="16">
    <source>
        <dbReference type="EMBL" id="MDQ8195784.1"/>
    </source>
</evidence>
<dbReference type="CDD" id="cd02204">
    <property type="entry name" value="PurL_repeat2"/>
    <property type="match status" value="1"/>
</dbReference>
<dbReference type="SUPFAM" id="SSF55326">
    <property type="entry name" value="PurM N-terminal domain-like"/>
    <property type="match status" value="2"/>
</dbReference>
<dbReference type="Pfam" id="PF22689">
    <property type="entry name" value="FGAR-AT_PurM_N-like"/>
    <property type="match status" value="1"/>
</dbReference>
<dbReference type="GO" id="GO:0004642">
    <property type="term" value="F:phosphoribosylformylglycinamidine synthase activity"/>
    <property type="evidence" value="ECO:0007669"/>
    <property type="project" value="UniProtKB-EC"/>
</dbReference>
<feature type="active site" description="Nucleophile" evidence="10">
    <location>
        <position position="1211"/>
    </location>
</feature>
<sequence length="1375" mass="148887">MQPIILQGRQAFSDFRLTALKNALNDAIAAHDIAAIDAVEVYFIESAHPLDDQTTERAFALLAAEQHFARANEGGFFVTPRKGTISPWSSKATDIFHNCGLDAIARVERGIHFILTTEDGLVLSMQDLGLALLALHDRMTEAVYDDVSDFFSHFEPAPFRTVPLMAEGPDAFYKANIDWGLAMSPDEIDYLVKAYQKMERDPTDAELVMFSQVNSEHCRHKIFNADWIVDGEKSELSLFSMIRNTHKLNPEGTLSAYADNCGVIPGAPADWWEVNQQDGSFAYQKTPSQLDILCKVETHNHPTAISPFPGAATGVGGEIRDEGATGIGGRPKAGISAFMVSNLEVPGYKQPWEKHIAEHPSRMASPMDIMLEGPIGGAAFGNEFGRPQLCGMFRTLQLEHNGQHRGYHKPIMVAGGMGNMKREHVDKKPIPPTALILQLGGPAMKIGLGGGAASSIGAGSQSEALDFDSVQRGNPEMERRCQQVIDGCIALGADNPMLSIHDIGAGGLSNGLPELVEATGGRFHLRNIHNEDSSMSPMEIWCNESQERYVMAVMPDRIEAFKALCERERCPVAIVGEATNDGQLVLEDSHFENNPIDMDMSVLLGKTPKMLKDVTRLVEDHAELDVSEIQLPEAIDRVLRFPAVANKSFLITIADRSITGMVARDQMVGPWQTPVADVAVTATSMDSTTGEAMAMGERTPIAILNAAASGRIAIGECLTNIASAYVGKIGNIKLSANWMVAAGEPGEDANLYDTVKTVGMEICPALGICIPVGKDSMSMRTSWKDSSGQDHKQVSPLSLMVSGFSSVEDVRKTATPDLKSTDSALMLIDLGAGKNRLGGSTLAQVYNQIGNNCPDLDDPEKFVGFFNAIQELLKEGLILSYHDRGDGGLLATLAEMAIAGRKGINVILDKLVQHRTSNKENVGARLVTPAENQPTSANASDSPTSANSKLDVERSTFDVPSALALAALFAEELGAVIELDKSKLAAVMTILAKHGVSDITHLIGNTSAEPTLNISLEGQDIYSETITTLNRAWSELSFRMQAQRDNPACALEEYNSLLDEDNAGILIKPTFDPDAENVGARLVTPASESAAPESTFIPGPASAIINHSSAISKNRPKVAIFREQGINGQNEMAFAFDRAGFQSVDVHMTDLLSGKVDLKDFAGLVACGGFSYGDVLGAGSGWAKSVLYNQKLKDMFQAFFERENTFTLGVCNGCQMISQLKEIIPGAEHWPQFKRNRSEQFEARYSNVEIMESPSIFFKGMAGSLLPIPVAHGEGRADFSATGDFEQCLTGDLISMRYIDGQGEPTEQYPANPNGSPAGTTAFTTTDGRATIMMPHPERCFRSVQMSYRPADQFTGEAGPWLKMFQNARRFAAEV</sequence>
<evidence type="ECO:0000256" key="7">
    <source>
        <dbReference type="ARBA" id="ARBA00022840"/>
    </source>
</evidence>
<dbReference type="SUPFAM" id="SSF56042">
    <property type="entry name" value="PurM C-terminal domain-like"/>
    <property type="match status" value="2"/>
</dbReference>
<feature type="binding site" evidence="10">
    <location>
        <position position="883"/>
    </location>
    <ligand>
        <name>Mg(2+)</name>
        <dbReference type="ChEBI" id="CHEBI:18420"/>
    </ligand>
</feature>
<feature type="binding site" evidence="10">
    <location>
        <position position="716"/>
    </location>
    <ligand>
        <name>Mg(2+)</name>
        <dbReference type="ChEBI" id="CHEBI:18420"/>
    </ligand>
</feature>
<dbReference type="RefSeq" id="WP_308986233.1">
    <property type="nucleotide sequence ID" value="NZ_JARXIC010000032.1"/>
</dbReference>
<gene>
    <name evidence="10 16" type="primary">purL</name>
    <name evidence="16" type="synonym">purI</name>
    <name evidence="16" type="ORF">QEH59_15230</name>
</gene>
<comment type="pathway">
    <text evidence="1 10">Purine metabolism; IMP biosynthesis via de novo pathway; 5-amino-1-(5-phospho-D-ribosyl)imidazole from N(2)-formyl-N(1)-(5-phospho-D-ribosyl)glycinamide: step 1/2.</text>
</comment>
<feature type="domain" description="Phosphoribosylformylglycinamidine synthase linker" evidence="13">
    <location>
        <begin position="174"/>
        <end position="221"/>
    </location>
</feature>
<evidence type="ECO:0000256" key="2">
    <source>
        <dbReference type="ARBA" id="ARBA00008608"/>
    </source>
</evidence>
<dbReference type="InterPro" id="IPR041609">
    <property type="entry name" value="PurL_linker"/>
</dbReference>
<feature type="region of interest" description="Disordered" evidence="11">
    <location>
        <begin position="920"/>
        <end position="949"/>
    </location>
</feature>
<accession>A0ABU1AM89</accession>
<keyword evidence="17" id="KW-1185">Reference proteome</keyword>
<dbReference type="Proteomes" id="UP001243717">
    <property type="component" value="Unassembled WGS sequence"/>
</dbReference>
<dbReference type="InterPro" id="IPR040707">
    <property type="entry name" value="FGAR-AT_N"/>
</dbReference>
<reference evidence="16 17" key="1">
    <citation type="submission" date="2023-04" db="EMBL/GenBank/DDBJ databases">
        <title>A novel bacteria isolated from coastal sediment.</title>
        <authorList>
            <person name="Liu X.-J."/>
            <person name="Du Z.-J."/>
        </authorList>
    </citation>
    <scope>NUCLEOTIDE SEQUENCE [LARGE SCALE GENOMIC DNA]</scope>
    <source>
        <strain evidence="16 17">SDUM461004</strain>
    </source>
</reference>
<keyword evidence="6 10" id="KW-0658">Purine biosynthesis</keyword>
<feature type="domain" description="PurM-like C-terminal" evidence="12">
    <location>
        <begin position="436"/>
        <end position="587"/>
    </location>
</feature>
<keyword evidence="10" id="KW-0963">Cytoplasm</keyword>
<comment type="function">
    <text evidence="10">Phosphoribosylformylglycinamidine synthase involved in the purines biosynthetic pathway. Catalyzes the ATP-dependent conversion of formylglycinamide ribonucleotide (FGAR) and glutamine to yield formylglycinamidine ribonucleotide (FGAM) and glutamate.</text>
</comment>
<evidence type="ECO:0000256" key="6">
    <source>
        <dbReference type="ARBA" id="ARBA00022755"/>
    </source>
</evidence>
<evidence type="ECO:0000256" key="1">
    <source>
        <dbReference type="ARBA" id="ARBA00004920"/>
    </source>
</evidence>
<dbReference type="InterPro" id="IPR029062">
    <property type="entry name" value="Class_I_gatase-like"/>
</dbReference>
<evidence type="ECO:0000256" key="9">
    <source>
        <dbReference type="ARBA" id="ARBA00022962"/>
    </source>
</evidence>
<dbReference type="SUPFAM" id="SSF52317">
    <property type="entry name" value="Class I glutamine amidotransferase-like"/>
    <property type="match status" value="1"/>
</dbReference>
<feature type="domain" description="Phosphoribosylformylglycinamidine synthase N-terminal" evidence="14">
    <location>
        <begin position="41"/>
        <end position="149"/>
    </location>
</feature>
<dbReference type="PANTHER" id="PTHR10099">
    <property type="entry name" value="PHOSPHORIBOSYLFORMYLGLYCINAMIDINE SYNTHASE"/>
    <property type="match status" value="1"/>
</dbReference>
<organism evidence="16 17">
    <name type="scientific">Thalassobacterium sedimentorum</name>
    <dbReference type="NCBI Taxonomy" id="3041258"/>
    <lineage>
        <taxon>Bacteria</taxon>
        <taxon>Pseudomonadati</taxon>
        <taxon>Verrucomicrobiota</taxon>
        <taxon>Opitutia</taxon>
        <taxon>Puniceicoccales</taxon>
        <taxon>Coraliomargaritaceae</taxon>
        <taxon>Thalassobacterium</taxon>
    </lineage>
</organism>
<name>A0ABU1AM89_9BACT</name>
<evidence type="ECO:0000259" key="15">
    <source>
        <dbReference type="Pfam" id="PF22689"/>
    </source>
</evidence>
<dbReference type="Pfam" id="PF13507">
    <property type="entry name" value="GATase_5"/>
    <property type="match status" value="1"/>
</dbReference>
<feature type="binding site" evidence="10">
    <location>
        <position position="676"/>
    </location>
    <ligand>
        <name>ATP</name>
        <dbReference type="ChEBI" id="CHEBI:30616"/>
    </ligand>
</feature>
<evidence type="ECO:0000256" key="11">
    <source>
        <dbReference type="SAM" id="MobiDB-lite"/>
    </source>
</evidence>
<dbReference type="SMART" id="SM01211">
    <property type="entry name" value="GATase_5"/>
    <property type="match status" value="1"/>
</dbReference>
<dbReference type="Gene3D" id="3.40.50.880">
    <property type="match status" value="1"/>
</dbReference>
<feature type="binding site" evidence="10">
    <location>
        <position position="720"/>
    </location>
    <ligand>
        <name>Mg(2+)</name>
        <dbReference type="ChEBI" id="CHEBI:18420"/>
    </ligand>
</feature>
<dbReference type="InterPro" id="IPR036676">
    <property type="entry name" value="PurM-like_C_sf"/>
</dbReference>
<dbReference type="NCBIfam" id="NF003672">
    <property type="entry name" value="PRK05297.1"/>
    <property type="match status" value="1"/>
</dbReference>
<evidence type="ECO:0000256" key="8">
    <source>
        <dbReference type="ARBA" id="ARBA00022842"/>
    </source>
</evidence>
<keyword evidence="7 10" id="KW-0067">ATP-binding</keyword>
<protein>
    <recommendedName>
        <fullName evidence="10">Phosphoribosylformylglycinamidine synthase</fullName>
        <shortName evidence="10">FGAM synthase</shortName>
        <shortName evidence="10">FGAMS</shortName>
        <ecNumber evidence="10">6.3.5.3</ecNumber>
    </recommendedName>
    <alternativeName>
        <fullName evidence="10">Formylglycinamide ribonucleotide amidotransferase</fullName>
        <shortName evidence="10">FGAR amidotransferase</shortName>
        <shortName evidence="10">FGAR-AT</shortName>
    </alternativeName>
</protein>
<comment type="caution">
    <text evidence="16">The sequence shown here is derived from an EMBL/GenBank/DDBJ whole genome shotgun (WGS) entry which is preliminary data.</text>
</comment>
<evidence type="ECO:0000259" key="14">
    <source>
        <dbReference type="Pfam" id="PF18076"/>
    </source>
</evidence>
<evidence type="ECO:0000256" key="5">
    <source>
        <dbReference type="ARBA" id="ARBA00022741"/>
    </source>
</evidence>
<feature type="active site" evidence="10">
    <location>
        <position position="1338"/>
    </location>
</feature>
<comment type="similarity">
    <text evidence="2 10">In the N-terminal section; belongs to the FGAMS family.</text>
</comment>
<proteinExistence type="inferred from homology"/>
<dbReference type="SUPFAM" id="SSF82697">
    <property type="entry name" value="PurS-like"/>
    <property type="match status" value="1"/>
</dbReference>
<feature type="binding site" evidence="10">
    <location>
        <position position="677"/>
    </location>
    <ligand>
        <name>Mg(2+)</name>
        <dbReference type="ChEBI" id="CHEBI:18420"/>
    </ligand>
</feature>
<comment type="catalytic activity">
    <reaction evidence="10">
        <text>N(2)-formyl-N(1)-(5-phospho-beta-D-ribosyl)glycinamide + L-glutamine + ATP + H2O = 2-formamido-N(1)-(5-O-phospho-beta-D-ribosyl)acetamidine + L-glutamate + ADP + phosphate + H(+)</text>
        <dbReference type="Rhea" id="RHEA:17129"/>
        <dbReference type="ChEBI" id="CHEBI:15377"/>
        <dbReference type="ChEBI" id="CHEBI:15378"/>
        <dbReference type="ChEBI" id="CHEBI:29985"/>
        <dbReference type="ChEBI" id="CHEBI:30616"/>
        <dbReference type="ChEBI" id="CHEBI:43474"/>
        <dbReference type="ChEBI" id="CHEBI:58359"/>
        <dbReference type="ChEBI" id="CHEBI:147286"/>
        <dbReference type="ChEBI" id="CHEBI:147287"/>
        <dbReference type="ChEBI" id="CHEBI:456216"/>
        <dbReference type="EC" id="6.3.5.3"/>
    </reaction>
</comment>
<feature type="compositionally biased region" description="Polar residues" evidence="11">
    <location>
        <begin position="930"/>
        <end position="948"/>
    </location>
</feature>
<dbReference type="EMBL" id="JARXIC010000032">
    <property type="protein sequence ID" value="MDQ8195784.1"/>
    <property type="molecule type" value="Genomic_DNA"/>
</dbReference>
<dbReference type="NCBIfam" id="TIGR01735">
    <property type="entry name" value="FGAM_synt"/>
    <property type="match status" value="1"/>
</dbReference>
<keyword evidence="5 10" id="KW-0547">Nucleotide-binding</keyword>
<dbReference type="InterPro" id="IPR036921">
    <property type="entry name" value="PurM-like_N_sf"/>
</dbReference>
<dbReference type="CDD" id="cd01740">
    <property type="entry name" value="GATase1_FGAR_AT"/>
    <property type="match status" value="1"/>
</dbReference>
<dbReference type="Gene3D" id="3.30.1330.10">
    <property type="entry name" value="PurM-like, N-terminal domain"/>
    <property type="match status" value="2"/>
</dbReference>
<evidence type="ECO:0000256" key="10">
    <source>
        <dbReference type="HAMAP-Rule" id="MF_00419"/>
    </source>
</evidence>
<evidence type="ECO:0000313" key="17">
    <source>
        <dbReference type="Proteomes" id="UP001243717"/>
    </source>
</evidence>
<evidence type="ECO:0000256" key="3">
    <source>
        <dbReference type="ARBA" id="ARBA00022598"/>
    </source>
</evidence>
<dbReference type="InterPro" id="IPR010918">
    <property type="entry name" value="PurM-like_C_dom"/>
</dbReference>
<evidence type="ECO:0000259" key="13">
    <source>
        <dbReference type="Pfam" id="PF18072"/>
    </source>
</evidence>
<dbReference type="Gene3D" id="1.10.8.750">
    <property type="entry name" value="Phosphoribosylformylglycinamidine synthase, linker domain"/>
    <property type="match status" value="1"/>
</dbReference>
<comment type="subcellular location">
    <subcellularLocation>
        <location evidence="10">Cytoplasm</location>
    </subcellularLocation>
</comment>